<feature type="signal peptide" evidence="1">
    <location>
        <begin position="1"/>
        <end position="31"/>
    </location>
</feature>
<dbReference type="AlphaFoldDB" id="A0A8J3B4X2"/>
<sequence length="175" mass="18765">MRSPRRLAAALLATPVLLTGCAGDPSATAWAASVCGALAPWRTEIGAFTQRAQEQMKAATTPTQARENLLRMFADASAASERARAAVKRAGVPDVAEGRAVALRFERTLSRMRDAYDHARQTVEGLSTAAPDPFYEGVATAVATLRREYDAGAMLTARVESPELKRAFDTAPQCR</sequence>
<feature type="chain" id="PRO_5035262448" description="Lipoprotein" evidence="1">
    <location>
        <begin position="32"/>
        <end position="175"/>
    </location>
</feature>
<accession>A0A8J3B4X2</accession>
<organism evidence="2 3">
    <name type="scientific">Pilimelia anulata</name>
    <dbReference type="NCBI Taxonomy" id="53371"/>
    <lineage>
        <taxon>Bacteria</taxon>
        <taxon>Bacillati</taxon>
        <taxon>Actinomycetota</taxon>
        <taxon>Actinomycetes</taxon>
        <taxon>Micromonosporales</taxon>
        <taxon>Micromonosporaceae</taxon>
        <taxon>Pilimelia</taxon>
    </lineage>
</organism>
<gene>
    <name evidence="2" type="ORF">GCM10010123_27160</name>
</gene>
<evidence type="ECO:0000313" key="3">
    <source>
        <dbReference type="Proteomes" id="UP000649739"/>
    </source>
</evidence>
<keyword evidence="3" id="KW-1185">Reference proteome</keyword>
<dbReference type="EMBL" id="BMQB01000005">
    <property type="protein sequence ID" value="GGJ95843.1"/>
    <property type="molecule type" value="Genomic_DNA"/>
</dbReference>
<protein>
    <recommendedName>
        <fullName evidence="4">Lipoprotein</fullName>
    </recommendedName>
</protein>
<evidence type="ECO:0008006" key="4">
    <source>
        <dbReference type="Google" id="ProtNLM"/>
    </source>
</evidence>
<dbReference type="PROSITE" id="PS51257">
    <property type="entry name" value="PROKAR_LIPOPROTEIN"/>
    <property type="match status" value="1"/>
</dbReference>
<reference evidence="2" key="2">
    <citation type="submission" date="2020-09" db="EMBL/GenBank/DDBJ databases">
        <authorList>
            <person name="Sun Q."/>
            <person name="Ohkuma M."/>
        </authorList>
    </citation>
    <scope>NUCLEOTIDE SEQUENCE</scope>
    <source>
        <strain evidence="2">JCM 3090</strain>
    </source>
</reference>
<comment type="caution">
    <text evidence="2">The sequence shown here is derived from an EMBL/GenBank/DDBJ whole genome shotgun (WGS) entry which is preliminary data.</text>
</comment>
<name>A0A8J3B4X2_9ACTN</name>
<dbReference type="RefSeq" id="WP_189170483.1">
    <property type="nucleotide sequence ID" value="NZ_BMQB01000005.1"/>
</dbReference>
<reference evidence="2" key="1">
    <citation type="journal article" date="2014" name="Int. J. Syst. Evol. Microbiol.">
        <title>Complete genome sequence of Corynebacterium casei LMG S-19264T (=DSM 44701T), isolated from a smear-ripened cheese.</title>
        <authorList>
            <consortium name="US DOE Joint Genome Institute (JGI-PGF)"/>
            <person name="Walter F."/>
            <person name="Albersmeier A."/>
            <person name="Kalinowski J."/>
            <person name="Ruckert C."/>
        </authorList>
    </citation>
    <scope>NUCLEOTIDE SEQUENCE</scope>
    <source>
        <strain evidence="2">JCM 3090</strain>
    </source>
</reference>
<proteinExistence type="predicted"/>
<evidence type="ECO:0000313" key="2">
    <source>
        <dbReference type="EMBL" id="GGJ95843.1"/>
    </source>
</evidence>
<dbReference type="Proteomes" id="UP000649739">
    <property type="component" value="Unassembled WGS sequence"/>
</dbReference>
<evidence type="ECO:0000256" key="1">
    <source>
        <dbReference type="SAM" id="SignalP"/>
    </source>
</evidence>
<keyword evidence="1" id="KW-0732">Signal</keyword>